<dbReference type="AlphaFoldDB" id="A0A9W6ICG6"/>
<evidence type="ECO:0000313" key="2">
    <source>
        <dbReference type="Proteomes" id="UP001143474"/>
    </source>
</evidence>
<organism evidence="1 2">
    <name type="scientific">Streptosporangium carneum</name>
    <dbReference type="NCBI Taxonomy" id="47481"/>
    <lineage>
        <taxon>Bacteria</taxon>
        <taxon>Bacillati</taxon>
        <taxon>Actinomycetota</taxon>
        <taxon>Actinomycetes</taxon>
        <taxon>Streptosporangiales</taxon>
        <taxon>Streptosporangiaceae</taxon>
        <taxon>Streptosporangium</taxon>
    </lineage>
</organism>
<dbReference type="Proteomes" id="UP001143474">
    <property type="component" value="Unassembled WGS sequence"/>
</dbReference>
<comment type="caution">
    <text evidence="1">The sequence shown here is derived from an EMBL/GenBank/DDBJ whole genome shotgun (WGS) entry which is preliminary data.</text>
</comment>
<keyword evidence="2" id="KW-1185">Reference proteome</keyword>
<protein>
    <submittedName>
        <fullName evidence="1">Uncharacterized protein</fullName>
    </submittedName>
</protein>
<evidence type="ECO:0000313" key="1">
    <source>
        <dbReference type="EMBL" id="GLK15516.1"/>
    </source>
</evidence>
<proteinExistence type="predicted"/>
<accession>A0A9W6ICG6</accession>
<gene>
    <name evidence="1" type="ORF">GCM10017600_89370</name>
</gene>
<reference evidence="1" key="2">
    <citation type="submission" date="2023-01" db="EMBL/GenBank/DDBJ databases">
        <authorList>
            <person name="Sun Q."/>
            <person name="Evtushenko L."/>
        </authorList>
    </citation>
    <scope>NUCLEOTIDE SEQUENCE</scope>
    <source>
        <strain evidence="1">VKM Ac-2007</strain>
    </source>
</reference>
<reference evidence="1" key="1">
    <citation type="journal article" date="2014" name="Int. J. Syst. Evol. Microbiol.">
        <title>Complete genome sequence of Corynebacterium casei LMG S-19264T (=DSM 44701T), isolated from a smear-ripened cheese.</title>
        <authorList>
            <consortium name="US DOE Joint Genome Institute (JGI-PGF)"/>
            <person name="Walter F."/>
            <person name="Albersmeier A."/>
            <person name="Kalinowski J."/>
            <person name="Ruckert C."/>
        </authorList>
    </citation>
    <scope>NUCLEOTIDE SEQUENCE</scope>
    <source>
        <strain evidence="1">VKM Ac-2007</strain>
    </source>
</reference>
<sequence>MMVSVLAMRAMLFVSSARLSGPVRLIVVLMTMHLMMRLTGHDRHDLEHSGVHVVEKVTMKGPITHIFRCDVH</sequence>
<name>A0A9W6ICG6_9ACTN</name>
<dbReference type="EMBL" id="BSEV01000129">
    <property type="protein sequence ID" value="GLK15516.1"/>
    <property type="molecule type" value="Genomic_DNA"/>
</dbReference>